<dbReference type="PANTHER" id="PTHR43775">
    <property type="entry name" value="FATTY ACID SYNTHASE"/>
    <property type="match status" value="1"/>
</dbReference>
<evidence type="ECO:0000313" key="17">
    <source>
        <dbReference type="Proteomes" id="UP000014139"/>
    </source>
</evidence>
<evidence type="ECO:0000256" key="1">
    <source>
        <dbReference type="ARBA" id="ARBA00001957"/>
    </source>
</evidence>
<dbReference type="Gene3D" id="3.40.50.720">
    <property type="entry name" value="NAD(P)-binding Rossmann-like Domain"/>
    <property type="match status" value="2"/>
</dbReference>
<protein>
    <recommendedName>
        <fullName evidence="13">6-deoxyerythronolide-B synthase</fullName>
        <ecNumber evidence="13">2.3.1.94</ecNumber>
    </recommendedName>
</protein>
<dbReference type="InterPro" id="IPR032821">
    <property type="entry name" value="PKS_assoc"/>
</dbReference>
<dbReference type="InterPro" id="IPR009081">
    <property type="entry name" value="PP-bd_ACP"/>
</dbReference>
<dbReference type="InterPro" id="IPR015083">
    <property type="entry name" value="NorB/c/GfsB-D-like_docking"/>
</dbReference>
<evidence type="ECO:0000256" key="2">
    <source>
        <dbReference type="ARBA" id="ARBA00022450"/>
    </source>
</evidence>
<evidence type="ECO:0000256" key="13">
    <source>
        <dbReference type="ARBA" id="ARBA00066981"/>
    </source>
</evidence>
<dbReference type="GO" id="GO:0047879">
    <property type="term" value="F:erythronolide synthase activity"/>
    <property type="evidence" value="ECO:0007669"/>
    <property type="project" value="UniProtKB-EC"/>
</dbReference>
<dbReference type="PROSITE" id="PS00012">
    <property type="entry name" value="PHOSPHOPANTETHEINE"/>
    <property type="match status" value="1"/>
</dbReference>
<dbReference type="InterPro" id="IPR016036">
    <property type="entry name" value="Malonyl_transacylase_ACP-bd"/>
</dbReference>
<evidence type="ECO:0000256" key="9">
    <source>
        <dbReference type="ARBA" id="ARBA00052442"/>
    </source>
</evidence>
<dbReference type="InterPro" id="IPR013968">
    <property type="entry name" value="PKS_KR"/>
</dbReference>
<dbReference type="InterPro" id="IPR018201">
    <property type="entry name" value="Ketoacyl_synth_AS"/>
</dbReference>
<comment type="subunit">
    <text evidence="12">Homodimer. Erythronolide synthase is composed of EryAI, EryAII and EryAIII multimodular (2 modules) polypeptides each coding for a functional synthase subunit which participates in 2 of the six FAS-like elongation steps required for formation of the polyketide. Module 1, 2, 3, 4, 5, and 6 participating in biosynthesis steps 1, 2, 3, 4, 5, and 6, respectively.</text>
</comment>
<dbReference type="CDD" id="cd08952">
    <property type="entry name" value="KR_1_SDR_x"/>
    <property type="match status" value="1"/>
</dbReference>
<dbReference type="InterPro" id="IPR014031">
    <property type="entry name" value="Ketoacyl_synth_C"/>
</dbReference>
<gene>
    <name evidence="16" type="ORF">H480_36228</name>
</gene>
<accession>R1HJ52</accession>
<dbReference type="FunFam" id="1.10.1200.10:FF:000007">
    <property type="entry name" value="Probable polyketide synthase pks17"/>
    <property type="match status" value="1"/>
</dbReference>
<keyword evidence="8" id="KW-0012">Acyltransferase</keyword>
<dbReference type="Pfam" id="PF02801">
    <property type="entry name" value="Ketoacyl-synt_C"/>
    <property type="match status" value="2"/>
</dbReference>
<keyword evidence="4" id="KW-0808">Transferase</keyword>
<dbReference type="EMBL" id="AOUO01000606">
    <property type="protein sequence ID" value="EOD63585.1"/>
    <property type="molecule type" value="Genomic_DNA"/>
</dbReference>
<dbReference type="GO" id="GO:0006633">
    <property type="term" value="P:fatty acid biosynthetic process"/>
    <property type="evidence" value="ECO:0007669"/>
    <property type="project" value="InterPro"/>
</dbReference>
<dbReference type="Pfam" id="PF16197">
    <property type="entry name" value="KAsynt_C_assoc"/>
    <property type="match status" value="2"/>
</dbReference>
<dbReference type="Pfam" id="PF00550">
    <property type="entry name" value="PP-binding"/>
    <property type="match status" value="1"/>
</dbReference>
<feature type="non-terminal residue" evidence="16">
    <location>
        <position position="2673"/>
    </location>
</feature>
<dbReference type="InterPro" id="IPR036291">
    <property type="entry name" value="NAD(P)-bd_dom_sf"/>
</dbReference>
<dbReference type="SMART" id="SM00827">
    <property type="entry name" value="PKS_AT"/>
    <property type="match status" value="2"/>
</dbReference>
<comment type="cofactor">
    <cofactor evidence="1">
        <name>pantetheine 4'-phosphate</name>
        <dbReference type="ChEBI" id="CHEBI:47942"/>
    </cofactor>
</comment>
<dbReference type="Gene3D" id="1.10.1200.10">
    <property type="entry name" value="ACP-like"/>
    <property type="match status" value="1"/>
</dbReference>
<dbReference type="InterPro" id="IPR020841">
    <property type="entry name" value="PKS_Beta-ketoAc_synthase_dom"/>
</dbReference>
<keyword evidence="5" id="KW-0677">Repeat</keyword>
<sequence>MSNEQKLLDYLKRATADLREARRRLKENEDRAQEPVAIVGMSCRFPGGVRTPEQLWDLLAAGEDAVGAFPADRGWDLARLYDEDPGSAGTSYTREGAFLHDAADFDAGFFGISPREALAMDPQQRLLLETSWEVLERAGIDPTSVRGEKVGVYAGVMYSDYAARLLLAPDVYAEFEAFLGNGSAGSVASGRIAYTLGLEGPAVTIDTACSSSLVALHLACQAVRLGDCSLALAGGVTVMATPGTFTAFSRQRGLAADGRCKPFADAADGTGWGEGAGMLLVERLSDARRHGHPVLAVVRGSAVNQDGASSGLTAPNGPSQQRVIRAALANAALSASDVDAVEAHGTGTRLGDPIEAQALLSAYGQGRSTPLWLGSVKSNLGHTQAAAGVAGIIKSVQAMRAGVLPQSLHIDAPSSRVDWAAGAVRLLTEATPWPETGQPRRIGVSSFGVSGTNAHVILEQAPAESPLPPRAASGPVPWVLSAGSPEALRAQAAGLLPHGGDPVDVGFSLAKSRALLSHRAVVTGPDGLAALAAGAPSPAVVTGEAASRGKVALVFPGQGSQWPGMALELAASSPVFAARLDECAAALSSFVDWSLRDELRGPLARVDVVQPALFAVMVSLAELWRSYGVVPDAVVGHSQGEIAAAVVSGALSLSDGARVVALRSRALLALAGRGCMVSVAAPLTAVEALLSDGLAIAAVNGPSAVVVSGAPEALDELVARCAADGVRAKRVPVDYASHSAQVEQLREEILEVLAPITPRAPEIAFMSTVTGDWAGAPDAGYWYANLRHTVRLDQAVERLKGEGFGTFIEASPHPVLTMALGEDVLALGSLRRDDGGVTRFHTALAEAHVHGVAVDWTPAFPDGRIVDLPTYAFQRKRYWLDAPDRPATGDPADARFWTAVDGGDVGALAELIGVPAETSFAELLPALADWRRLRQEKSTVDAWRYRVEWKPLAEPEAVTLSGRWAVVAPAGTDTTELTSCLTAAGAEPVVLEWPGGGLTAAELANGLAGGGAGLAVQAGAGAGSAAAELADSLAGGGAGLAAEGAGPALQAGAGAGSAAAAEAPTEAADPHLPAVAGVISLLPDAPGTLLLTQALDGSTAPLWLLTRNAVAALPGDTPPAADPAQVWALGRVVGLEHPERWGGLVDLPATLDRRATRRLAAVLAGLDHEDQVALRASGLFARRLAHAPGAEPRRNWRPRGTVLVTGGTGALGRHVARWLARAGAEHLVLVSRRGADAPGAAELEAELGTRVTFAACDLADRDAVAALVERLGDVRAVVHTAGLPQAQTIDGTSVADFAEILAAKAAGADHLDELLGDDLDAFVLFSSNAGVWGSAGQGAYAAANAHLDALAARRRAAGRPATAVAWGSWAGDGMAGSAEAKEHLRRRGLREMAPERAIAALQQALDADETFVAVADMDWARFAAGFTAARRRPLIEDLPEVRAGEEVVTEVGTGLAEAVRGLGPREAAHHVLELVRAQAAAVLGHDSGAAVPADRAFRDLGFDSLTAVELRNRLTAATGVRLPSTVVFDHPHPRALAGLLLDEVSGAAAATTAGPVTAAASGEPIAIVAMGCRYPGDVRTPEDLWRLLIDGGDGVGPFPADRGWDLAALYDPDPANLGTSYTREGGFMTTAAEFDAAFFGISPREALAMDPQQRVLLETSWEVFERAGIDPDSLRGSGTGVFVGATSSGYGVGARDESGGSEGYLLTGSAPAVVSGRLSYTFGLEGPAVTVDTACSSSLVALHLACQSLRQGECSMALAGGVTVMAHPAAFVEFSRQRGLAEDGRCKSFADAADGTGWGEGVGLVLLERLSDARRNGHEVLAVVKGSAVNQDGASNGLSAPNGPSQQRVIRAALAGAGLSTSDVDAVEAHGTGTRLGDPIEAQALLATYGRGRDRPLWLGSLKSNIGHTQSASGVAGVIKMVLAMRHGVLPRTLHVDTPSSQVDWSAGAVELLTEERAWVSEGPRRAAVSAFGVSGTNAHVVLEEAEPAVVPPAGPDATPPLVPLSARSATALRAQAAGLRAADAAPQDLAYSLAFTRATHDHRAVLVADGDELDRALGVLADGGTDAAVVTGTADRDALLAVLFTGQGAQRAGMGRGLYGRFPVYAEAFDAVLAHFAPELRDAFEDAALLDRTEFTQPALFAVEVALFRLVESFGVRPDFVAGHSIGEISAAHVAGVLSLEDACRLVSARASLMQALPSGGAMVSIAAPESAITLTEGVSIAAVNGPESVVISGDEAEVLAIAAQFPKTKRLKVSHAFHSPLMDPMLAEFRAVAETLTYHPAQIPVLSNVSGALAEPFTADYWVRHVREAVRFADGITTLEAAGAKVFLELGPDGVLSSMVPGTAIPALRRDRDEARTLFTALARLHVHGVDLDWESLYAGSAGRAVPLPTYPFEHQRYWLEPARPQPAADTADTAFWAAVEHGDLARDLAVDENLADAIQPALQAWRTRHREANTLESWRYRVAWRPHPIPAGRLSGTWLLIGTAPAGLAESLAGRGAEIHTVPVEGIGEVSDIAGALAFPANLAEALTVLQAGLPGPLWLATTGAVRTGRSDTAPDPAKAQVWGLGRVAALELTGRGIGLLDLPAALDDRGHDRLAALLAAGTAEDQVALRTSGAFVPRLVRAPAGTEPGTWRPEGPVLITGGTGALGSALARTLAARGVRDLLLLSRRG</sequence>
<dbReference type="PROSITE" id="PS52004">
    <property type="entry name" value="KS3_2"/>
    <property type="match status" value="2"/>
</dbReference>
<evidence type="ECO:0000313" key="16">
    <source>
        <dbReference type="EMBL" id="EOD63585.1"/>
    </source>
</evidence>
<dbReference type="GO" id="GO:0033068">
    <property type="term" value="P:macrolide biosynthetic process"/>
    <property type="evidence" value="ECO:0007669"/>
    <property type="project" value="UniProtKB-ARBA"/>
</dbReference>
<feature type="domain" description="Ketosynthase family 3 (KS3)" evidence="15">
    <location>
        <begin position="1562"/>
        <end position="1985"/>
    </location>
</feature>
<comment type="pathway">
    <text evidence="11">Antibiotic biosynthesis; erythromycin biosynthesis.</text>
</comment>
<dbReference type="InterPro" id="IPR057326">
    <property type="entry name" value="KR_dom"/>
</dbReference>
<keyword evidence="7" id="KW-0511">Multifunctional enzyme</keyword>
<dbReference type="CDD" id="cd00833">
    <property type="entry name" value="PKS"/>
    <property type="match status" value="2"/>
</dbReference>
<dbReference type="InterPro" id="IPR050091">
    <property type="entry name" value="PKS_NRPS_Biosynth_Enz"/>
</dbReference>
<dbReference type="SUPFAM" id="SSF53901">
    <property type="entry name" value="Thiolase-like"/>
    <property type="match status" value="2"/>
</dbReference>
<evidence type="ECO:0000256" key="4">
    <source>
        <dbReference type="ARBA" id="ARBA00022679"/>
    </source>
</evidence>
<evidence type="ECO:0000256" key="11">
    <source>
        <dbReference type="ARBA" id="ARBA00060622"/>
    </source>
</evidence>
<dbReference type="InterPro" id="IPR041618">
    <property type="entry name" value="PKS_DE"/>
</dbReference>
<dbReference type="SMART" id="SM00825">
    <property type="entry name" value="PKS_KS"/>
    <property type="match status" value="2"/>
</dbReference>
<evidence type="ECO:0000256" key="5">
    <source>
        <dbReference type="ARBA" id="ARBA00022737"/>
    </source>
</evidence>
<dbReference type="SMART" id="SM00823">
    <property type="entry name" value="PKS_PP"/>
    <property type="match status" value="1"/>
</dbReference>
<dbReference type="Pfam" id="PF08659">
    <property type="entry name" value="KR"/>
    <property type="match status" value="2"/>
</dbReference>
<evidence type="ECO:0000256" key="10">
    <source>
        <dbReference type="ARBA" id="ARBA00060158"/>
    </source>
</evidence>
<dbReference type="InterPro" id="IPR036736">
    <property type="entry name" value="ACP-like_sf"/>
</dbReference>
<dbReference type="GO" id="GO:0004315">
    <property type="term" value="F:3-oxoacyl-[acyl-carrier-protein] synthase activity"/>
    <property type="evidence" value="ECO:0007669"/>
    <property type="project" value="InterPro"/>
</dbReference>
<dbReference type="OrthoDB" id="9778690at2"/>
<dbReference type="SUPFAM" id="SSF47336">
    <property type="entry name" value="ACP-like"/>
    <property type="match status" value="1"/>
</dbReference>
<evidence type="ECO:0000256" key="3">
    <source>
        <dbReference type="ARBA" id="ARBA00022553"/>
    </source>
</evidence>
<dbReference type="FunFam" id="3.40.47.10:FF:000019">
    <property type="entry name" value="Polyketide synthase type I"/>
    <property type="match status" value="2"/>
</dbReference>
<dbReference type="InterPro" id="IPR001227">
    <property type="entry name" value="Ac_transferase_dom_sf"/>
</dbReference>
<proteinExistence type="predicted"/>
<comment type="caution">
    <text evidence="16">The sequence shown here is derived from an EMBL/GenBank/DDBJ whole genome shotgun (WGS) entry which is preliminary data.</text>
</comment>
<feature type="domain" description="Carrier" evidence="14">
    <location>
        <begin position="1469"/>
        <end position="1544"/>
    </location>
</feature>
<keyword evidence="17" id="KW-1185">Reference proteome</keyword>
<dbReference type="EC" id="2.3.1.94" evidence="13"/>
<comment type="function">
    <text evidence="10">Involved in the biosynthesis of antibiotic erythromycin via the biosynthesis of its aglycone precursor, 6-deoxyerythronolide B (6-dEB).</text>
</comment>
<dbReference type="PANTHER" id="PTHR43775:SF51">
    <property type="entry name" value="INACTIVE PHENOLPHTHIOCEROL SYNTHESIS POLYKETIDE SYNTHASE TYPE I PKS1-RELATED"/>
    <property type="match status" value="1"/>
</dbReference>
<dbReference type="InterPro" id="IPR016039">
    <property type="entry name" value="Thiolase-like"/>
</dbReference>
<dbReference type="Pfam" id="PF00109">
    <property type="entry name" value="ketoacyl-synt"/>
    <property type="match status" value="2"/>
</dbReference>
<evidence type="ECO:0000256" key="7">
    <source>
        <dbReference type="ARBA" id="ARBA00023268"/>
    </source>
</evidence>
<dbReference type="Gene3D" id="3.40.47.10">
    <property type="match status" value="2"/>
</dbReference>
<dbReference type="Gene3D" id="3.30.70.3290">
    <property type="match status" value="2"/>
</dbReference>
<reference evidence="16 17" key="1">
    <citation type="submission" date="2013-02" db="EMBL/GenBank/DDBJ databases">
        <title>Draft genome sequence of Amycolatopsis vancoresmycina strain DSM 44592T.</title>
        <authorList>
            <person name="Kumar S."/>
            <person name="Kaur N."/>
            <person name="Kaur C."/>
            <person name="Raghava G.P.S."/>
            <person name="Mayilraj S."/>
        </authorList>
    </citation>
    <scope>NUCLEOTIDE SEQUENCE [LARGE SCALE GENOMIC DNA]</scope>
    <source>
        <strain evidence="16 17">DSM 44592</strain>
    </source>
</reference>
<dbReference type="Gene3D" id="3.40.366.10">
    <property type="entry name" value="Malonyl-Coenzyme A Acyl Carrier Protein, domain 2"/>
    <property type="match status" value="2"/>
</dbReference>
<dbReference type="SMART" id="SM00822">
    <property type="entry name" value="PKS_KR"/>
    <property type="match status" value="1"/>
</dbReference>
<dbReference type="InterPro" id="IPR020806">
    <property type="entry name" value="PKS_PP-bd"/>
</dbReference>
<evidence type="ECO:0000259" key="14">
    <source>
        <dbReference type="PROSITE" id="PS50075"/>
    </source>
</evidence>
<dbReference type="GO" id="GO:0031177">
    <property type="term" value="F:phosphopantetheine binding"/>
    <property type="evidence" value="ECO:0007669"/>
    <property type="project" value="InterPro"/>
</dbReference>
<keyword evidence="6" id="KW-0045">Antibiotic biosynthesis</keyword>
<evidence type="ECO:0000256" key="6">
    <source>
        <dbReference type="ARBA" id="ARBA00023194"/>
    </source>
</evidence>
<dbReference type="SUPFAM" id="SSF55048">
    <property type="entry name" value="Probable ACP-binding domain of malonyl-CoA ACP transacylase"/>
    <property type="match status" value="2"/>
</dbReference>
<dbReference type="Proteomes" id="UP000014139">
    <property type="component" value="Unassembled WGS sequence"/>
</dbReference>
<evidence type="ECO:0000256" key="8">
    <source>
        <dbReference type="ARBA" id="ARBA00023315"/>
    </source>
</evidence>
<dbReference type="eggNOG" id="COG0604">
    <property type="taxonomic scope" value="Bacteria"/>
</dbReference>
<dbReference type="Pfam" id="PF18369">
    <property type="entry name" value="PKS_DE"/>
    <property type="match status" value="2"/>
</dbReference>
<dbReference type="InterPro" id="IPR016035">
    <property type="entry name" value="Acyl_Trfase/lysoPLipase"/>
</dbReference>
<dbReference type="PROSITE" id="PS50075">
    <property type="entry name" value="CARRIER"/>
    <property type="match status" value="1"/>
</dbReference>
<comment type="catalytic activity">
    <reaction evidence="9">
        <text>6 (S)-methylmalonyl-CoA + propanoyl-CoA + 6 NADPH + 12 H(+) = 6-deoxyerythronolide B + 6 CO2 + 6 NADP(+) + 7 CoA + H2O</text>
        <dbReference type="Rhea" id="RHEA:23068"/>
        <dbReference type="ChEBI" id="CHEBI:15377"/>
        <dbReference type="ChEBI" id="CHEBI:15378"/>
        <dbReference type="ChEBI" id="CHEBI:16089"/>
        <dbReference type="ChEBI" id="CHEBI:16526"/>
        <dbReference type="ChEBI" id="CHEBI:57287"/>
        <dbReference type="ChEBI" id="CHEBI:57327"/>
        <dbReference type="ChEBI" id="CHEBI:57392"/>
        <dbReference type="ChEBI" id="CHEBI:57783"/>
        <dbReference type="ChEBI" id="CHEBI:58349"/>
        <dbReference type="EC" id="2.3.1.94"/>
    </reaction>
</comment>
<dbReference type="SUPFAM" id="SSF51735">
    <property type="entry name" value="NAD(P)-binding Rossmann-fold domains"/>
    <property type="match status" value="4"/>
</dbReference>
<dbReference type="InterPro" id="IPR014030">
    <property type="entry name" value="Ketoacyl_synth_N"/>
</dbReference>
<dbReference type="InterPro" id="IPR006162">
    <property type="entry name" value="Ppantetheine_attach_site"/>
</dbReference>
<dbReference type="InterPro" id="IPR036299">
    <property type="entry name" value="Polyketide_synth_docking_sf"/>
</dbReference>
<dbReference type="SUPFAM" id="SSF52151">
    <property type="entry name" value="FabD/lysophospholipase-like"/>
    <property type="match status" value="2"/>
</dbReference>
<dbReference type="InterPro" id="IPR014043">
    <property type="entry name" value="Acyl_transferase_dom"/>
</dbReference>
<keyword evidence="2" id="KW-0596">Phosphopantetheine</keyword>
<dbReference type="NCBIfam" id="NF045894">
    <property type="entry name" value="PKS_plus_SDR"/>
    <property type="match status" value="1"/>
</dbReference>
<evidence type="ECO:0000259" key="15">
    <source>
        <dbReference type="PROSITE" id="PS52004"/>
    </source>
</evidence>
<keyword evidence="3" id="KW-0597">Phosphoprotein</keyword>
<dbReference type="RefSeq" id="WP_004559691.1">
    <property type="nucleotide sequence ID" value="NZ_AOUO01000606.1"/>
</dbReference>
<dbReference type="Pfam" id="PF08990">
    <property type="entry name" value="Docking"/>
    <property type="match status" value="1"/>
</dbReference>
<dbReference type="Gene3D" id="6.10.140.1830">
    <property type="match status" value="2"/>
</dbReference>
<dbReference type="PROSITE" id="PS00606">
    <property type="entry name" value="KS3_1"/>
    <property type="match status" value="2"/>
</dbReference>
<evidence type="ECO:0000256" key="12">
    <source>
        <dbReference type="ARBA" id="ARBA00063272"/>
    </source>
</evidence>
<dbReference type="GO" id="GO:0004312">
    <property type="term" value="F:fatty acid synthase activity"/>
    <property type="evidence" value="ECO:0007669"/>
    <property type="project" value="TreeGrafter"/>
</dbReference>
<dbReference type="SUPFAM" id="SSF101173">
    <property type="entry name" value="Docking domain B of the erythromycin polyketide synthase (DEBS)"/>
    <property type="match status" value="1"/>
</dbReference>
<dbReference type="Pfam" id="PF00698">
    <property type="entry name" value="Acyl_transf_1"/>
    <property type="match status" value="2"/>
</dbReference>
<feature type="domain" description="Ketosynthase family 3 (KS3)" evidence="15">
    <location>
        <begin position="33"/>
        <end position="460"/>
    </location>
</feature>
<dbReference type="SMART" id="SM01294">
    <property type="entry name" value="PKS_PP_betabranch"/>
    <property type="match status" value="1"/>
</dbReference>
<dbReference type="FunFam" id="3.40.366.10:FF:000002">
    <property type="entry name" value="Probable polyketide synthase 2"/>
    <property type="match status" value="1"/>
</dbReference>
<organism evidence="16 17">
    <name type="scientific">Amycolatopsis vancoresmycina DSM 44592</name>
    <dbReference type="NCBI Taxonomy" id="1292037"/>
    <lineage>
        <taxon>Bacteria</taxon>
        <taxon>Bacillati</taxon>
        <taxon>Actinomycetota</taxon>
        <taxon>Actinomycetes</taxon>
        <taxon>Pseudonocardiales</taxon>
        <taxon>Pseudonocardiaceae</taxon>
        <taxon>Amycolatopsis</taxon>
    </lineage>
</organism>
<dbReference type="eggNOG" id="COG3321">
    <property type="taxonomic scope" value="Bacteria"/>
</dbReference>
<name>R1HJ52_9PSEU</name>